<dbReference type="Gene3D" id="1.20.1250.20">
    <property type="entry name" value="MFS general substrate transporter like domains"/>
    <property type="match status" value="1"/>
</dbReference>
<protein>
    <submittedName>
        <fullName evidence="9">MFS general substrate transporter</fullName>
    </submittedName>
</protein>
<dbReference type="FunFam" id="1.20.1250.20:FF:000140">
    <property type="entry name" value="Putative MFS phospholipid transporter"/>
    <property type="match status" value="1"/>
</dbReference>
<evidence type="ECO:0000313" key="10">
    <source>
        <dbReference type="Proteomes" id="UP000245884"/>
    </source>
</evidence>
<dbReference type="InterPro" id="IPR005828">
    <property type="entry name" value="MFS_sugar_transport-like"/>
</dbReference>
<feature type="transmembrane region" description="Helical" evidence="7">
    <location>
        <begin position="117"/>
        <end position="140"/>
    </location>
</feature>
<reference evidence="9 10" key="1">
    <citation type="journal article" date="2018" name="Mol. Biol. Evol.">
        <title>Broad Genomic Sampling Reveals a Smut Pathogenic Ancestry of the Fungal Clade Ustilaginomycotina.</title>
        <authorList>
            <person name="Kijpornyongpan T."/>
            <person name="Mondo S.J."/>
            <person name="Barry K."/>
            <person name="Sandor L."/>
            <person name="Lee J."/>
            <person name="Lipzen A."/>
            <person name="Pangilinan J."/>
            <person name="LaButti K."/>
            <person name="Hainaut M."/>
            <person name="Henrissat B."/>
            <person name="Grigoriev I.V."/>
            <person name="Spatafora J.W."/>
            <person name="Aime M.C."/>
        </authorList>
    </citation>
    <scope>NUCLEOTIDE SEQUENCE [LARGE SCALE GENOMIC DNA]</scope>
    <source>
        <strain evidence="9 10">MCA 5214</strain>
    </source>
</reference>
<dbReference type="InterPro" id="IPR036259">
    <property type="entry name" value="MFS_trans_sf"/>
</dbReference>
<evidence type="ECO:0000256" key="6">
    <source>
        <dbReference type="SAM" id="MobiDB-lite"/>
    </source>
</evidence>
<feature type="compositionally biased region" description="Low complexity" evidence="6">
    <location>
        <begin position="15"/>
        <end position="27"/>
    </location>
</feature>
<keyword evidence="5 7" id="KW-0472">Membrane</keyword>
<dbReference type="InterPro" id="IPR020846">
    <property type="entry name" value="MFS_dom"/>
</dbReference>
<comment type="subcellular location">
    <subcellularLocation>
        <location evidence="1">Membrane</location>
        <topology evidence="1">Multi-pass membrane protein</topology>
    </subcellularLocation>
</comment>
<dbReference type="PANTHER" id="PTHR23508:SF10">
    <property type="entry name" value="CARBOXYLIC ACID TRANSPORTER PROTEIN HOMOLOG"/>
    <property type="match status" value="1"/>
</dbReference>
<name>A0A316UXN6_9BASI</name>
<feature type="transmembrane region" description="Helical" evidence="7">
    <location>
        <begin position="435"/>
        <end position="454"/>
    </location>
</feature>
<sequence>MSAATPNFELGREPLAASQEQQQQQHSLAHHDDEKKGALASSDDSDSDRNGGIDGENPTSTATAKRKYGQLSGVALIFACGASLFSDGYVNAIAGPVNTMITKYSYADAPADELKRFTTLFPSMAFVGTVVGMLSFGVLADTIGRKWGMLVCSAGLILFSILAAGAWGAGGSTGGLFAALIAYRFLIGIFIGGEYPCGSVACAENTEQDNIKKTRQQAWFVLATNSCIDVAFILAPFIALILVWITGEGDLNPAWRVLLGLGAIPPLSLLFFRARMREPDSYKKAAIRKKLPWWIIIKKYWVRLTAVSLVWFAYDFVSYPAGIYSSFITTELFPDAGLKTNLAFSIAISAFYLGTFVGAAVIDRLGPKYTIMLFLALQAVFGFALAGAFGYWRNHVGGLIAMTGLYIAFGEAGPGNCLGLLASKAVAPTAVRGRFYGIAAAIGKVGAFVGTYTFTPLQERFPEDSDNYYAAPYYVGSALAVVAFFLVLFFVPAVQTDGIRKMDEEFLTLLRESGYDMDNVGLDSTSTGETIESANNAPHVTHKEH</sequence>
<evidence type="ECO:0000256" key="4">
    <source>
        <dbReference type="ARBA" id="ARBA00022989"/>
    </source>
</evidence>
<feature type="transmembrane region" description="Helical" evidence="7">
    <location>
        <begin position="369"/>
        <end position="392"/>
    </location>
</feature>
<feature type="transmembrane region" description="Helical" evidence="7">
    <location>
        <begin position="175"/>
        <end position="197"/>
    </location>
</feature>
<dbReference type="OrthoDB" id="2261376at2759"/>
<accession>A0A316UXN6</accession>
<evidence type="ECO:0000256" key="3">
    <source>
        <dbReference type="ARBA" id="ARBA00022692"/>
    </source>
</evidence>
<feature type="region of interest" description="Disordered" evidence="6">
    <location>
        <begin position="1"/>
        <end position="61"/>
    </location>
</feature>
<feature type="transmembrane region" description="Helical" evidence="7">
    <location>
        <begin position="342"/>
        <end position="362"/>
    </location>
</feature>
<feature type="domain" description="Major facilitator superfamily (MFS) profile" evidence="8">
    <location>
        <begin position="76"/>
        <end position="495"/>
    </location>
</feature>
<dbReference type="RefSeq" id="XP_025363275.1">
    <property type="nucleotide sequence ID" value="XM_025504378.1"/>
</dbReference>
<evidence type="ECO:0000256" key="2">
    <source>
        <dbReference type="ARBA" id="ARBA00022448"/>
    </source>
</evidence>
<keyword evidence="4 7" id="KW-1133">Transmembrane helix</keyword>
<dbReference type="EMBL" id="KZ819665">
    <property type="protein sequence ID" value="PWN28663.1"/>
    <property type="molecule type" value="Genomic_DNA"/>
</dbReference>
<feature type="transmembrane region" description="Helical" evidence="7">
    <location>
        <begin position="253"/>
        <end position="272"/>
    </location>
</feature>
<evidence type="ECO:0000259" key="8">
    <source>
        <dbReference type="PROSITE" id="PS50850"/>
    </source>
</evidence>
<dbReference type="AlphaFoldDB" id="A0A316UXN6"/>
<feature type="transmembrane region" description="Helical" evidence="7">
    <location>
        <begin position="147"/>
        <end position="169"/>
    </location>
</feature>
<evidence type="ECO:0000256" key="7">
    <source>
        <dbReference type="SAM" id="Phobius"/>
    </source>
</evidence>
<dbReference type="PANTHER" id="PTHR23508">
    <property type="entry name" value="CARBOXYLIC ACID TRANSPORTER PROTEIN HOMOLOG"/>
    <property type="match status" value="1"/>
</dbReference>
<feature type="transmembrane region" description="Helical" evidence="7">
    <location>
        <begin position="74"/>
        <end position="97"/>
    </location>
</feature>
<dbReference type="PROSITE" id="PS50850">
    <property type="entry name" value="MFS"/>
    <property type="match status" value="1"/>
</dbReference>
<feature type="transmembrane region" description="Helical" evidence="7">
    <location>
        <begin position="398"/>
        <end position="423"/>
    </location>
</feature>
<dbReference type="Pfam" id="PF00083">
    <property type="entry name" value="Sugar_tr"/>
    <property type="match status" value="2"/>
</dbReference>
<evidence type="ECO:0000313" key="9">
    <source>
        <dbReference type="EMBL" id="PWN28663.1"/>
    </source>
</evidence>
<dbReference type="SUPFAM" id="SSF103473">
    <property type="entry name" value="MFS general substrate transporter"/>
    <property type="match status" value="1"/>
</dbReference>
<gene>
    <name evidence="9" type="ORF">BDZ90DRAFT_218780</name>
</gene>
<dbReference type="GO" id="GO:0005886">
    <property type="term" value="C:plasma membrane"/>
    <property type="evidence" value="ECO:0007669"/>
    <property type="project" value="TreeGrafter"/>
</dbReference>
<feature type="transmembrane region" description="Helical" evidence="7">
    <location>
        <begin position="474"/>
        <end position="494"/>
    </location>
</feature>
<dbReference type="STRING" id="1569628.A0A316UXN6"/>
<evidence type="ECO:0000256" key="1">
    <source>
        <dbReference type="ARBA" id="ARBA00004141"/>
    </source>
</evidence>
<feature type="transmembrane region" description="Helical" evidence="7">
    <location>
        <begin position="218"/>
        <end position="247"/>
    </location>
</feature>
<keyword evidence="3 7" id="KW-0812">Transmembrane</keyword>
<feature type="compositionally biased region" description="Polar residues" evidence="6">
    <location>
        <begin position="526"/>
        <end position="538"/>
    </location>
</feature>
<keyword evidence="2" id="KW-0813">Transport</keyword>
<keyword evidence="10" id="KW-1185">Reference proteome</keyword>
<evidence type="ECO:0000256" key="5">
    <source>
        <dbReference type="ARBA" id="ARBA00023136"/>
    </source>
</evidence>
<feature type="region of interest" description="Disordered" evidence="6">
    <location>
        <begin position="526"/>
        <end position="545"/>
    </location>
</feature>
<proteinExistence type="predicted"/>
<dbReference type="GO" id="GO:0046943">
    <property type="term" value="F:carboxylic acid transmembrane transporter activity"/>
    <property type="evidence" value="ECO:0007669"/>
    <property type="project" value="TreeGrafter"/>
</dbReference>
<dbReference type="GeneID" id="37026201"/>
<organism evidence="9 10">
    <name type="scientific">Jaminaea rosea</name>
    <dbReference type="NCBI Taxonomy" id="1569628"/>
    <lineage>
        <taxon>Eukaryota</taxon>
        <taxon>Fungi</taxon>
        <taxon>Dikarya</taxon>
        <taxon>Basidiomycota</taxon>
        <taxon>Ustilaginomycotina</taxon>
        <taxon>Exobasidiomycetes</taxon>
        <taxon>Microstromatales</taxon>
        <taxon>Microstromatales incertae sedis</taxon>
        <taxon>Jaminaea</taxon>
    </lineage>
</organism>
<dbReference type="Proteomes" id="UP000245884">
    <property type="component" value="Unassembled WGS sequence"/>
</dbReference>